<dbReference type="Gene3D" id="3.40.50.1820">
    <property type="entry name" value="alpha/beta hydrolase"/>
    <property type="match status" value="1"/>
</dbReference>
<dbReference type="InterPro" id="IPR029058">
    <property type="entry name" value="AB_hydrolase_fold"/>
</dbReference>
<dbReference type="Proteomes" id="UP000294829">
    <property type="component" value="Unassembled WGS sequence"/>
</dbReference>
<reference evidence="4 5" key="1">
    <citation type="submission" date="2019-03" db="EMBL/GenBank/DDBJ databases">
        <title>Sapientia aquatica gen. nov., sp. nov., isolated from a crater lake.</title>
        <authorList>
            <person name="Felfoldi T."/>
            <person name="Szabo A."/>
            <person name="Toth E."/>
            <person name="Schumann P."/>
            <person name="Keki Z."/>
            <person name="Marialigeti K."/>
            <person name="Mathe I."/>
        </authorList>
    </citation>
    <scope>NUCLEOTIDE SEQUENCE [LARGE SCALE GENOMIC DNA]</scope>
    <source>
        <strain evidence="4 5">SA-152</strain>
    </source>
</reference>
<gene>
    <name evidence="4" type="ORF">E2I14_18145</name>
</gene>
<protein>
    <submittedName>
        <fullName evidence="4">Alpha/beta hydrolase</fullName>
    </submittedName>
</protein>
<dbReference type="GO" id="GO:0016787">
    <property type="term" value="F:hydrolase activity"/>
    <property type="evidence" value="ECO:0007669"/>
    <property type="project" value="UniProtKB-KW"/>
</dbReference>
<dbReference type="OrthoDB" id="9771666at2"/>
<keyword evidence="2" id="KW-0732">Signal</keyword>
<dbReference type="RefSeq" id="WP_133331178.1">
    <property type="nucleotide sequence ID" value="NZ_SMYL01000017.1"/>
</dbReference>
<dbReference type="AlphaFoldDB" id="A0A4R5VQ47"/>
<dbReference type="Pfam" id="PF20434">
    <property type="entry name" value="BD-FAE"/>
    <property type="match status" value="1"/>
</dbReference>
<dbReference type="InterPro" id="IPR049492">
    <property type="entry name" value="BD-FAE-like_dom"/>
</dbReference>
<evidence type="ECO:0000256" key="1">
    <source>
        <dbReference type="ARBA" id="ARBA00022801"/>
    </source>
</evidence>
<evidence type="ECO:0000259" key="3">
    <source>
        <dbReference type="Pfam" id="PF20434"/>
    </source>
</evidence>
<evidence type="ECO:0000313" key="4">
    <source>
        <dbReference type="EMBL" id="TDK60445.1"/>
    </source>
</evidence>
<proteinExistence type="predicted"/>
<dbReference type="InterPro" id="IPR050300">
    <property type="entry name" value="GDXG_lipolytic_enzyme"/>
</dbReference>
<keyword evidence="1 4" id="KW-0378">Hydrolase</keyword>
<feature type="domain" description="BD-FAE-like" evidence="3">
    <location>
        <begin position="83"/>
        <end position="259"/>
    </location>
</feature>
<dbReference type="PANTHER" id="PTHR48081:SF6">
    <property type="entry name" value="PEPTIDASE S9 PROLYL OLIGOPEPTIDASE CATALYTIC DOMAIN-CONTAINING PROTEIN"/>
    <property type="match status" value="1"/>
</dbReference>
<sequence>MRLKFFHLCCMTGLLICSVQALAGAVAAPVVIRLWEGVSMPFSKPNQLQEREVHYWGSGILENITDPTITVFSPLGRHSGIGVLVIPGGNYSGVAIHHEGYDVARRMAEQGITAAVLKYRLPNQLSSDQPSMVPLSDSRRALKLMHDKARQFGIDPMKIGVMGFSAGGHLAALTTLWVSTDPDEQPHFSALIYGVTNYTAENEKWLEESLYLRQLTDLERNDNRLLEKVGPDTPPAFLVHAYDDQVCHVEESTLYAQQLFAHHIPVEMHLFERGGHGFGLGRAADGTDQWPALFVRWVKKRMQ</sequence>
<accession>A0A4R5VQ47</accession>
<evidence type="ECO:0000256" key="2">
    <source>
        <dbReference type="SAM" id="SignalP"/>
    </source>
</evidence>
<dbReference type="PANTHER" id="PTHR48081">
    <property type="entry name" value="AB HYDROLASE SUPERFAMILY PROTEIN C4A8.06C"/>
    <property type="match status" value="1"/>
</dbReference>
<dbReference type="SUPFAM" id="SSF53474">
    <property type="entry name" value="alpha/beta-Hydrolases"/>
    <property type="match status" value="1"/>
</dbReference>
<feature type="signal peptide" evidence="2">
    <location>
        <begin position="1"/>
        <end position="23"/>
    </location>
</feature>
<dbReference type="EMBL" id="SMYL01000017">
    <property type="protein sequence ID" value="TDK60445.1"/>
    <property type="molecule type" value="Genomic_DNA"/>
</dbReference>
<keyword evidence="5" id="KW-1185">Reference proteome</keyword>
<comment type="caution">
    <text evidence="4">The sequence shown here is derived from an EMBL/GenBank/DDBJ whole genome shotgun (WGS) entry which is preliminary data.</text>
</comment>
<name>A0A4R5VQ47_9BURK</name>
<organism evidence="4 5">
    <name type="scientific">Sapientia aquatica</name>
    <dbReference type="NCBI Taxonomy" id="1549640"/>
    <lineage>
        <taxon>Bacteria</taxon>
        <taxon>Pseudomonadati</taxon>
        <taxon>Pseudomonadota</taxon>
        <taxon>Betaproteobacteria</taxon>
        <taxon>Burkholderiales</taxon>
        <taxon>Oxalobacteraceae</taxon>
        <taxon>Sapientia</taxon>
    </lineage>
</organism>
<feature type="chain" id="PRO_5020839549" evidence="2">
    <location>
        <begin position="24"/>
        <end position="303"/>
    </location>
</feature>
<evidence type="ECO:0000313" key="5">
    <source>
        <dbReference type="Proteomes" id="UP000294829"/>
    </source>
</evidence>